<evidence type="ECO:0000256" key="2">
    <source>
        <dbReference type="SAM" id="Phobius"/>
    </source>
</evidence>
<name>A0A8W7PU38_ANOCL</name>
<dbReference type="Proteomes" id="UP000075882">
    <property type="component" value="Unassembled WGS sequence"/>
</dbReference>
<accession>A0A8W7PU38</accession>
<protein>
    <submittedName>
        <fullName evidence="3">Uncharacterized protein</fullName>
    </submittedName>
</protein>
<keyword evidence="2" id="KW-0812">Transmembrane</keyword>
<reference evidence="3" key="1">
    <citation type="submission" date="2022-08" db="UniProtKB">
        <authorList>
            <consortium name="EnsemblMetazoa"/>
        </authorList>
    </citation>
    <scope>IDENTIFICATION</scope>
</reference>
<feature type="compositionally biased region" description="Polar residues" evidence="1">
    <location>
        <begin position="1"/>
        <end position="13"/>
    </location>
</feature>
<feature type="transmembrane region" description="Helical" evidence="2">
    <location>
        <begin position="139"/>
        <end position="159"/>
    </location>
</feature>
<dbReference type="EnsemblMetazoa" id="ACOM036852-RA">
    <property type="protein sequence ID" value="ACOM036852-PA.1"/>
    <property type="gene ID" value="ACOM036852"/>
</dbReference>
<keyword evidence="2" id="KW-0472">Membrane</keyword>
<proteinExistence type="predicted"/>
<evidence type="ECO:0000313" key="3">
    <source>
        <dbReference type="EnsemblMetazoa" id="ACOM036852-PA.1"/>
    </source>
</evidence>
<feature type="region of interest" description="Disordered" evidence="1">
    <location>
        <begin position="1"/>
        <end position="20"/>
    </location>
</feature>
<keyword evidence="2" id="KW-1133">Transmembrane helix</keyword>
<sequence>MLDMMSTNSSKLTFPSPSTSISSSISCSSSTRANCPSERITVPSSSFVIEPSLSLSNSRNASRNSFIWFFEMKPDVGAGRERIGRLRAALFAVQRHVRTTLDEHVPVQAGAVAGRLIEAVLPVRIDRGAGTRPTAATVAAGRVGTMGMVLLLLLLLLIARVRSRLRYFYRIQTLPEKNVFHPSPCCCCSTTAPQKAPLSRAKSCLMSLTKVDAVRKLFTAEKIFPSNLKRFWGVLVCYVESVVMVVLVMVVLVTVMLGALVPSTLS</sequence>
<dbReference type="AlphaFoldDB" id="A0A8W7PU38"/>
<organism evidence="3">
    <name type="scientific">Anopheles coluzzii</name>
    <name type="common">African malaria mosquito</name>
    <dbReference type="NCBI Taxonomy" id="1518534"/>
    <lineage>
        <taxon>Eukaryota</taxon>
        <taxon>Metazoa</taxon>
        <taxon>Ecdysozoa</taxon>
        <taxon>Arthropoda</taxon>
        <taxon>Hexapoda</taxon>
        <taxon>Insecta</taxon>
        <taxon>Pterygota</taxon>
        <taxon>Neoptera</taxon>
        <taxon>Endopterygota</taxon>
        <taxon>Diptera</taxon>
        <taxon>Nematocera</taxon>
        <taxon>Culicoidea</taxon>
        <taxon>Culicidae</taxon>
        <taxon>Anophelinae</taxon>
        <taxon>Anopheles</taxon>
    </lineage>
</organism>
<feature type="transmembrane region" description="Helical" evidence="2">
    <location>
        <begin position="231"/>
        <end position="261"/>
    </location>
</feature>
<evidence type="ECO:0000256" key="1">
    <source>
        <dbReference type="SAM" id="MobiDB-lite"/>
    </source>
</evidence>